<evidence type="ECO:0000259" key="6">
    <source>
        <dbReference type="PROSITE" id="PS51935"/>
    </source>
</evidence>
<dbReference type="Pfam" id="PF00877">
    <property type="entry name" value="NLPC_P60"/>
    <property type="match status" value="1"/>
</dbReference>
<keyword evidence="3" id="KW-0378">Hydrolase</keyword>
<protein>
    <submittedName>
        <fullName evidence="7">C40 family peptidase</fullName>
    </submittedName>
</protein>
<sequence>MTIPLKVVACATGIALAVASGPVAWAKEYKAHIPLRHIDMTAQADAFRQALAWRDRSHRFMTAQDQAAQAVRFAYRQRGKPYRWGGTGPRGYDCSGLVQRAWRSAGVYIPRVARSQYRRIHKKVRRSRLRSGDLIFFHGFGHVGMYVGNGRFIHSPRAGKTVRVARLRGHYARSMVGAVRPARPYVWRGRRPVQPPENLRERSIVEPLEPMVPGAPCLDSSAPGAGLDLPDGQLFYCA</sequence>
<dbReference type="Gene3D" id="3.90.1720.10">
    <property type="entry name" value="endopeptidase domain like (from Nostoc punctiforme)"/>
    <property type="match status" value="1"/>
</dbReference>
<accession>A0ABR7LQE2</accession>
<evidence type="ECO:0000256" key="1">
    <source>
        <dbReference type="ARBA" id="ARBA00007074"/>
    </source>
</evidence>
<evidence type="ECO:0000256" key="4">
    <source>
        <dbReference type="ARBA" id="ARBA00022807"/>
    </source>
</evidence>
<comment type="similarity">
    <text evidence="1">Belongs to the peptidase C40 family.</text>
</comment>
<dbReference type="InterPro" id="IPR000064">
    <property type="entry name" value="NLP_P60_dom"/>
</dbReference>
<proteinExistence type="inferred from homology"/>
<evidence type="ECO:0000256" key="3">
    <source>
        <dbReference type="ARBA" id="ARBA00022801"/>
    </source>
</evidence>
<gene>
    <name evidence="7" type="ORF">HKK74_16195</name>
</gene>
<feature type="signal peptide" evidence="5">
    <location>
        <begin position="1"/>
        <end position="26"/>
    </location>
</feature>
<dbReference type="PROSITE" id="PS51935">
    <property type="entry name" value="NLPC_P60"/>
    <property type="match status" value="1"/>
</dbReference>
<keyword evidence="5" id="KW-0732">Signal</keyword>
<organism evidence="7 8">
    <name type="scientific">Actinomadura alba</name>
    <dbReference type="NCBI Taxonomy" id="406431"/>
    <lineage>
        <taxon>Bacteria</taxon>
        <taxon>Bacillati</taxon>
        <taxon>Actinomycetota</taxon>
        <taxon>Actinomycetes</taxon>
        <taxon>Streptosporangiales</taxon>
        <taxon>Thermomonosporaceae</taxon>
        <taxon>Actinomadura</taxon>
    </lineage>
</organism>
<keyword evidence="4" id="KW-0788">Thiol protease</keyword>
<dbReference type="RefSeq" id="WP_187244050.1">
    <property type="nucleotide sequence ID" value="NZ_BAAAOK010000004.1"/>
</dbReference>
<dbReference type="InterPro" id="IPR038765">
    <property type="entry name" value="Papain-like_cys_pep_sf"/>
</dbReference>
<dbReference type="Proteomes" id="UP000805614">
    <property type="component" value="Unassembled WGS sequence"/>
</dbReference>
<evidence type="ECO:0000256" key="5">
    <source>
        <dbReference type="SAM" id="SignalP"/>
    </source>
</evidence>
<keyword evidence="2" id="KW-0645">Protease</keyword>
<feature type="chain" id="PRO_5045360962" evidence="5">
    <location>
        <begin position="27"/>
        <end position="238"/>
    </location>
</feature>
<evidence type="ECO:0000256" key="2">
    <source>
        <dbReference type="ARBA" id="ARBA00022670"/>
    </source>
</evidence>
<dbReference type="SUPFAM" id="SSF54001">
    <property type="entry name" value="Cysteine proteinases"/>
    <property type="match status" value="1"/>
</dbReference>
<dbReference type="PANTHER" id="PTHR47053">
    <property type="entry name" value="MUREIN DD-ENDOPEPTIDASE MEPH-RELATED"/>
    <property type="match status" value="1"/>
</dbReference>
<dbReference type="EMBL" id="JABVEC010000011">
    <property type="protein sequence ID" value="MBC6467031.1"/>
    <property type="molecule type" value="Genomic_DNA"/>
</dbReference>
<name>A0ABR7LQE2_9ACTN</name>
<comment type="caution">
    <text evidence="7">The sequence shown here is derived from an EMBL/GenBank/DDBJ whole genome shotgun (WGS) entry which is preliminary data.</text>
</comment>
<reference evidence="7 8" key="1">
    <citation type="submission" date="2020-06" db="EMBL/GenBank/DDBJ databases">
        <title>Actinomadura xiongansis sp. nov., isolated from soil of Baiyangdian.</title>
        <authorList>
            <person name="Zhang X."/>
        </authorList>
    </citation>
    <scope>NUCLEOTIDE SEQUENCE [LARGE SCALE GENOMIC DNA]</scope>
    <source>
        <strain evidence="7 8">HBUM206468</strain>
    </source>
</reference>
<feature type="domain" description="NlpC/P60" evidence="6">
    <location>
        <begin position="64"/>
        <end position="182"/>
    </location>
</feature>
<evidence type="ECO:0000313" key="8">
    <source>
        <dbReference type="Proteomes" id="UP000805614"/>
    </source>
</evidence>
<evidence type="ECO:0000313" key="7">
    <source>
        <dbReference type="EMBL" id="MBC6467031.1"/>
    </source>
</evidence>
<keyword evidence="8" id="KW-1185">Reference proteome</keyword>
<dbReference type="PANTHER" id="PTHR47053:SF1">
    <property type="entry name" value="MUREIN DD-ENDOPEPTIDASE MEPH-RELATED"/>
    <property type="match status" value="1"/>
</dbReference>
<dbReference type="InterPro" id="IPR051202">
    <property type="entry name" value="Peptidase_C40"/>
</dbReference>